<keyword evidence="2" id="KW-0472">Membrane</keyword>
<dbReference type="OrthoDB" id="259617at2759"/>
<gene>
    <name evidence="3" type="ORF">ABL78_3113</name>
</gene>
<accession>A0A0N1I8B4</accession>
<proteinExistence type="predicted"/>
<dbReference type="EMBL" id="LJSK01000073">
    <property type="protein sequence ID" value="KPI87814.1"/>
    <property type="molecule type" value="Genomic_DNA"/>
</dbReference>
<evidence type="ECO:0000313" key="4">
    <source>
        <dbReference type="Proteomes" id="UP000038009"/>
    </source>
</evidence>
<protein>
    <submittedName>
        <fullName evidence="3">Uncharacterized protein</fullName>
    </submittedName>
</protein>
<keyword evidence="2" id="KW-1133">Transmembrane helix</keyword>
<reference evidence="3 4" key="1">
    <citation type="journal article" date="2015" name="PLoS Pathog.">
        <title>Leptomonas seymouri: Adaptations to the Dixenous Life Cycle Analyzed by Genome Sequencing, Transcriptome Profiling and Co-infection with Leishmania donovani.</title>
        <authorList>
            <person name="Kraeva N."/>
            <person name="Butenko A."/>
            <person name="Hlavacova J."/>
            <person name="Kostygov A."/>
            <person name="Myskova J."/>
            <person name="Grybchuk D."/>
            <person name="Lestinova T."/>
            <person name="Votypka J."/>
            <person name="Volf P."/>
            <person name="Opperdoes F."/>
            <person name="Flegontov P."/>
            <person name="Lukes J."/>
            <person name="Yurchenko V."/>
        </authorList>
    </citation>
    <scope>NUCLEOTIDE SEQUENCE [LARGE SCALE GENOMIC DNA]</scope>
    <source>
        <strain evidence="3 4">ATCC 30220</strain>
    </source>
</reference>
<sequence length="263" mass="27448">MHGSPSYAHPRTADMEGPLPGLLKRNLNTSSNNSNANFLIEINVPQKTDTPHRSADPTSIIIVDEAPKEAGNASFFSFNSPGGFTWWAGVILGVFSCCTVASIIIILVESSRRELPTVLTLMSAQQCPFLSPLLPPLAFDAWRATCSRVTKGSTYRCTTSSDCVALGSPCADPRLLALLQCASTGGGAGKSEMVCAYPSFNSASMPPSPSALSSSGFCPQAGTTCALCLDDTCDSTTPLTGSIGCPPSSACTSNSWLCYPLSS</sequence>
<organism evidence="3 4">
    <name type="scientific">Leptomonas seymouri</name>
    <dbReference type="NCBI Taxonomy" id="5684"/>
    <lineage>
        <taxon>Eukaryota</taxon>
        <taxon>Discoba</taxon>
        <taxon>Euglenozoa</taxon>
        <taxon>Kinetoplastea</taxon>
        <taxon>Metakinetoplastina</taxon>
        <taxon>Trypanosomatida</taxon>
        <taxon>Trypanosomatidae</taxon>
        <taxon>Leishmaniinae</taxon>
        <taxon>Leptomonas</taxon>
    </lineage>
</organism>
<keyword evidence="2" id="KW-0812">Transmembrane</keyword>
<comment type="caution">
    <text evidence="3">The sequence shown here is derived from an EMBL/GenBank/DDBJ whole genome shotgun (WGS) entry which is preliminary data.</text>
</comment>
<dbReference type="AlphaFoldDB" id="A0A0N1I8B4"/>
<dbReference type="Proteomes" id="UP000038009">
    <property type="component" value="Unassembled WGS sequence"/>
</dbReference>
<keyword evidence="4" id="KW-1185">Reference proteome</keyword>
<evidence type="ECO:0000313" key="3">
    <source>
        <dbReference type="EMBL" id="KPI87814.1"/>
    </source>
</evidence>
<feature type="transmembrane region" description="Helical" evidence="2">
    <location>
        <begin position="84"/>
        <end position="108"/>
    </location>
</feature>
<dbReference type="OMA" id="SEMVCAY"/>
<evidence type="ECO:0000256" key="1">
    <source>
        <dbReference type="SAM" id="MobiDB-lite"/>
    </source>
</evidence>
<dbReference type="VEuPathDB" id="TriTrypDB:Lsey_0073_0250"/>
<name>A0A0N1I8B4_LEPSE</name>
<evidence type="ECO:0000256" key="2">
    <source>
        <dbReference type="SAM" id="Phobius"/>
    </source>
</evidence>
<feature type="region of interest" description="Disordered" evidence="1">
    <location>
        <begin position="1"/>
        <end position="22"/>
    </location>
</feature>